<proteinExistence type="predicted"/>
<comment type="caution">
    <text evidence="1">The sequence shown here is derived from an EMBL/GenBank/DDBJ whole genome shotgun (WGS) entry which is preliminary data.</text>
</comment>
<keyword evidence="2" id="KW-1185">Reference proteome</keyword>
<reference evidence="1" key="2">
    <citation type="submission" date="2021-08" db="EMBL/GenBank/DDBJ databases">
        <authorList>
            <person name="Eriksson T."/>
        </authorList>
    </citation>
    <scope>NUCLEOTIDE SEQUENCE</scope>
    <source>
        <strain evidence="1">Stoneville</strain>
        <tissue evidence="1">Whole head</tissue>
    </source>
</reference>
<dbReference type="Proteomes" id="UP000719412">
    <property type="component" value="Unassembled WGS sequence"/>
</dbReference>
<organism evidence="1 2">
    <name type="scientific">Tenebrio molitor</name>
    <name type="common">Yellow mealworm beetle</name>
    <dbReference type="NCBI Taxonomy" id="7067"/>
    <lineage>
        <taxon>Eukaryota</taxon>
        <taxon>Metazoa</taxon>
        <taxon>Ecdysozoa</taxon>
        <taxon>Arthropoda</taxon>
        <taxon>Hexapoda</taxon>
        <taxon>Insecta</taxon>
        <taxon>Pterygota</taxon>
        <taxon>Neoptera</taxon>
        <taxon>Endopterygota</taxon>
        <taxon>Coleoptera</taxon>
        <taxon>Polyphaga</taxon>
        <taxon>Cucujiformia</taxon>
        <taxon>Tenebrionidae</taxon>
        <taxon>Tenebrio</taxon>
    </lineage>
</organism>
<evidence type="ECO:0000313" key="2">
    <source>
        <dbReference type="Proteomes" id="UP000719412"/>
    </source>
</evidence>
<protein>
    <submittedName>
        <fullName evidence="1">Uncharacterized protein</fullName>
    </submittedName>
</protein>
<sequence>MVSLQLLEQYHPDKVPRVNVITNYLPLELFDDEEYDCRTPENWLELGVIKGVRNPLPGEAFVPVHGEELEPFTNLDSLYMHMCQWVNVAVMDYDPETKLWTIFTLDGTRRTAELPRIYVMFKAEDPWVFARRIKAAVDLRRETEATLRSVKYSKPSSSSLLFLTRRQLPMRLVDLVENFLRRVVHRYHLPRPLSYKFYLNTMLLVDIPELDDDLIDKIYYTATRNNFMKETPSWNQFRLDAEKDPRLKQYVDIIRKNWDEPVKMVPRLKTGMRSFIGMRDYFKWMNIYVIPETYRAMFFVVGECLKGEQMSLFTKSYGIKHITLEEFDTVQTQCTNNVIKHLQGQWLETIVYNIRMCLGDVGKGWFDINVYNHEIYEVSKLKRFMELIKFRMQYTLRILVLNSIELFIDLVETPCLPCLEVEEDFVWGPNLIESDFVSKASAIFILQLKMDDNGASTTPVSL</sequence>
<reference evidence="1" key="1">
    <citation type="journal article" date="2020" name="J Insects Food Feed">
        <title>The yellow mealworm (Tenebrio molitor) genome: a resource for the emerging insects as food and feed industry.</title>
        <authorList>
            <person name="Eriksson T."/>
            <person name="Andere A."/>
            <person name="Kelstrup H."/>
            <person name="Emery V."/>
            <person name="Picard C."/>
        </authorList>
    </citation>
    <scope>NUCLEOTIDE SEQUENCE</scope>
    <source>
        <strain evidence="1">Stoneville</strain>
        <tissue evidence="1">Whole head</tissue>
    </source>
</reference>
<name>A0A8J6HWV3_TENMO</name>
<evidence type="ECO:0000313" key="1">
    <source>
        <dbReference type="EMBL" id="KAH0822199.1"/>
    </source>
</evidence>
<accession>A0A8J6HWV3</accession>
<gene>
    <name evidence="1" type="ORF">GEV33_000592</name>
</gene>
<dbReference type="EMBL" id="JABDTM020003712">
    <property type="protein sequence ID" value="KAH0822199.1"/>
    <property type="molecule type" value="Genomic_DNA"/>
</dbReference>
<dbReference type="AlphaFoldDB" id="A0A8J6HWV3"/>